<evidence type="ECO:0000313" key="2">
    <source>
        <dbReference type="Proteomes" id="UP000244956"/>
    </source>
</evidence>
<dbReference type="EMBL" id="QEWP01000008">
    <property type="protein sequence ID" value="PWD99210.1"/>
    <property type="molecule type" value="Genomic_DNA"/>
</dbReference>
<organism evidence="1 2">
    <name type="scientific">Marinilabilia rubra</name>
    <dbReference type="NCBI Taxonomy" id="2162893"/>
    <lineage>
        <taxon>Bacteria</taxon>
        <taxon>Pseudomonadati</taxon>
        <taxon>Bacteroidota</taxon>
        <taxon>Bacteroidia</taxon>
        <taxon>Marinilabiliales</taxon>
        <taxon>Marinilabiliaceae</taxon>
        <taxon>Marinilabilia</taxon>
    </lineage>
</organism>
<gene>
    <name evidence="1" type="ORF">DDZ16_11475</name>
</gene>
<evidence type="ECO:0000313" key="1">
    <source>
        <dbReference type="EMBL" id="PWD99210.1"/>
    </source>
</evidence>
<proteinExistence type="predicted"/>
<accession>A0A2U2B817</accession>
<dbReference type="AlphaFoldDB" id="A0A2U2B817"/>
<name>A0A2U2B817_9BACT</name>
<dbReference type="Proteomes" id="UP000244956">
    <property type="component" value="Unassembled WGS sequence"/>
</dbReference>
<comment type="caution">
    <text evidence="1">The sequence shown here is derived from an EMBL/GenBank/DDBJ whole genome shotgun (WGS) entry which is preliminary data.</text>
</comment>
<keyword evidence="2" id="KW-1185">Reference proteome</keyword>
<protein>
    <submittedName>
        <fullName evidence="1">Uncharacterized protein</fullName>
    </submittedName>
</protein>
<sequence length="65" mass="7579">MFNPFSDFFHPKAKLRQSISKSKEVFEKYYIFVCLQKLTKFSGPGGTFFAARFNGYAYVCELYSP</sequence>
<reference evidence="1 2" key="1">
    <citation type="submission" date="2018-05" db="EMBL/GenBank/DDBJ databases">
        <title>Marinilabilia rubrum sp. nov., isolated from saltern sediment.</title>
        <authorList>
            <person name="Zhang R."/>
        </authorList>
    </citation>
    <scope>NUCLEOTIDE SEQUENCE [LARGE SCALE GENOMIC DNA]</scope>
    <source>
        <strain evidence="1 2">WTE16</strain>
    </source>
</reference>